<evidence type="ECO:0000313" key="4">
    <source>
        <dbReference type="Proteomes" id="UP000630135"/>
    </source>
</evidence>
<dbReference type="PANTHER" id="PTHR13696:SF96">
    <property type="entry name" value="COBQ_COBB_MIND_PARA NUCLEOTIDE BINDING DOMAIN-CONTAINING PROTEIN"/>
    <property type="match status" value="1"/>
</dbReference>
<comment type="caution">
    <text evidence="2">The sequence shown here is derived from an EMBL/GenBank/DDBJ whole genome shotgun (WGS) entry which is preliminary data.</text>
</comment>
<dbReference type="Proteomes" id="UP000630135">
    <property type="component" value="Unassembled WGS sequence"/>
</dbReference>
<reference evidence="2" key="2">
    <citation type="journal article" date="2014" name="Int. J. Syst. Evol. Microbiol.">
        <title>Complete genome sequence of Corynebacterium casei LMG S-19264T (=DSM 44701T), isolated from a smear-ripened cheese.</title>
        <authorList>
            <consortium name="US DOE Joint Genome Institute (JGI-PGF)"/>
            <person name="Walter F."/>
            <person name="Albersmeier A."/>
            <person name="Kalinowski J."/>
            <person name="Ruckert C."/>
        </authorList>
    </citation>
    <scope>NUCLEOTIDE SEQUENCE</scope>
    <source>
        <strain evidence="2">CGMCC 1.8885</strain>
    </source>
</reference>
<evidence type="ECO:0000313" key="5">
    <source>
        <dbReference type="Proteomes" id="UP000652720"/>
    </source>
</evidence>
<dbReference type="EMBL" id="BMMA01000006">
    <property type="protein sequence ID" value="GGI78130.1"/>
    <property type="molecule type" value="Genomic_DNA"/>
</dbReference>
<dbReference type="GeneID" id="59164940"/>
<dbReference type="PANTHER" id="PTHR13696">
    <property type="entry name" value="P-LOOP CONTAINING NUCLEOSIDE TRIPHOSPHATE HYDROLASE"/>
    <property type="match status" value="1"/>
</dbReference>
<reference evidence="2" key="4">
    <citation type="submission" date="2023-08" db="EMBL/GenBank/DDBJ databases">
        <authorList>
            <person name="Sun Q."/>
            <person name="Zhou Y."/>
        </authorList>
    </citation>
    <scope>NUCLEOTIDE SEQUENCE</scope>
    <source>
        <strain evidence="3">CGMCC 1.8884</strain>
        <strain evidence="2">CGMCC 1.8885</strain>
    </source>
</reference>
<dbReference type="Pfam" id="PF01656">
    <property type="entry name" value="CbiA"/>
    <property type="match status" value="1"/>
</dbReference>
<evidence type="ECO:0000313" key="3">
    <source>
        <dbReference type="EMBL" id="GGP28918.1"/>
    </source>
</evidence>
<dbReference type="PIRSF" id="PIRSF009320">
    <property type="entry name" value="Nuc_binding_HP_1000"/>
    <property type="match status" value="1"/>
</dbReference>
<dbReference type="EMBL" id="BMLZ01000004">
    <property type="protein sequence ID" value="GGP28918.1"/>
    <property type="molecule type" value="Genomic_DNA"/>
</dbReference>
<proteinExistence type="predicted"/>
<reference evidence="4" key="3">
    <citation type="journal article" date="2019" name="Int. J. Syst. Evol. Microbiol.">
        <title>The Global Catalogue of Microorganisms (GCM) 10K type strain sequencing project: providing services to taxonomists for standard genome sequencing and annotation.</title>
        <authorList>
            <consortium name="The Broad Institute Genomics Platform"/>
            <consortium name="The Broad Institute Genome Sequencing Center for Infectious Disease"/>
            <person name="Wu L."/>
            <person name="Ma J."/>
        </authorList>
    </citation>
    <scope>NUCLEOTIDE SEQUENCE [LARGE SCALE GENOMIC DNA]</scope>
    <source>
        <strain evidence="4">CGMCC 1.8884</strain>
    </source>
</reference>
<accession>A0AAV4K276</accession>
<dbReference type="Proteomes" id="UP000652720">
    <property type="component" value="Unassembled WGS sequence"/>
</dbReference>
<dbReference type="InterPro" id="IPR027417">
    <property type="entry name" value="P-loop_NTPase"/>
</dbReference>
<dbReference type="RefSeq" id="WP_017869582.1">
    <property type="nucleotide sequence ID" value="NZ_BMLZ01000004.1"/>
</dbReference>
<dbReference type="SUPFAM" id="SSF52540">
    <property type="entry name" value="P-loop containing nucleoside triphosphate hydrolases"/>
    <property type="match status" value="1"/>
</dbReference>
<dbReference type="AlphaFoldDB" id="A0AAV4K276"/>
<evidence type="ECO:0000259" key="1">
    <source>
        <dbReference type="Pfam" id="PF01656"/>
    </source>
</evidence>
<evidence type="ECO:0000313" key="2">
    <source>
        <dbReference type="EMBL" id="GGI78130.1"/>
    </source>
</evidence>
<dbReference type="CDD" id="cd02042">
    <property type="entry name" value="ParAB_family"/>
    <property type="match status" value="1"/>
</dbReference>
<dbReference type="InterPro" id="IPR002586">
    <property type="entry name" value="CobQ/CobB/MinD/ParA_Nub-bd_dom"/>
</dbReference>
<keyword evidence="4" id="KW-1185">Reference proteome</keyword>
<dbReference type="InterPro" id="IPR050678">
    <property type="entry name" value="DNA_Partitioning_ATPase"/>
</dbReference>
<name>A0AAV4K276_9DEIO</name>
<protein>
    <submittedName>
        <fullName evidence="2">Chromosome partitioning protein ParA</fullName>
    </submittedName>
</protein>
<organism evidence="2 5">
    <name type="scientific">Deinococcus wulumuqiensis</name>
    <dbReference type="NCBI Taxonomy" id="980427"/>
    <lineage>
        <taxon>Bacteria</taxon>
        <taxon>Thermotogati</taxon>
        <taxon>Deinococcota</taxon>
        <taxon>Deinococci</taxon>
        <taxon>Deinococcales</taxon>
        <taxon>Deinococcaceae</taxon>
        <taxon>Deinococcus</taxon>
    </lineage>
</organism>
<sequence length="203" mass="22427">MPKVIAITSEKGGVGKSTLAVHLSGALAERGLAVTLIDEDGRVGSSLRWARRREEGLGFPVVEAEEVKPKKLADLDAVVIDTEGRPRRKDLRELAERADLILIPSGVTALELESTRELLDFFEDEDAARRVRVVLTRVPPTGQAADAARDDLREDGWTVCNTMLRTYAAYQKAAELGVLCRDVRDPRAAQAWDDVRRLAREVL</sequence>
<gene>
    <name evidence="3" type="ORF">GCM10008021_05690</name>
    <name evidence="2" type="ORF">GCM10010914_10480</name>
</gene>
<feature type="domain" description="CobQ/CobB/MinD/ParA nucleotide binding" evidence="1">
    <location>
        <begin position="5"/>
        <end position="165"/>
    </location>
</feature>
<reference evidence="3" key="1">
    <citation type="journal article" date="2014" name="Int. J. Syst. Evol. Microbiol.">
        <title>Complete genome of a new Firmicutes species belonging to the dominant human colonic microbiota ('Ruminococcus bicirculans') reveals two chromosomes and a selective capacity to utilize plant glucans.</title>
        <authorList>
            <consortium name="NISC Comparative Sequencing Program"/>
            <person name="Wegmann U."/>
            <person name="Louis P."/>
            <person name="Goesmann A."/>
            <person name="Henrissat B."/>
            <person name="Duncan S.H."/>
            <person name="Flint H.J."/>
        </authorList>
    </citation>
    <scope>NUCLEOTIDE SEQUENCE</scope>
    <source>
        <strain evidence="3">CGMCC 1.8884</strain>
    </source>
</reference>
<dbReference type="Gene3D" id="3.40.50.300">
    <property type="entry name" value="P-loop containing nucleotide triphosphate hydrolases"/>
    <property type="match status" value="1"/>
</dbReference>